<gene>
    <name evidence="9" type="primary">perM</name>
    <name evidence="9" type="ORF">NSMM_280007</name>
</gene>
<dbReference type="GO" id="GO:0005886">
    <property type="term" value="C:plasma membrane"/>
    <property type="evidence" value="ECO:0007669"/>
    <property type="project" value="UniProtKB-SubCell"/>
</dbReference>
<feature type="transmembrane region" description="Helical" evidence="8">
    <location>
        <begin position="216"/>
        <end position="237"/>
    </location>
</feature>
<evidence type="ECO:0000256" key="4">
    <source>
        <dbReference type="ARBA" id="ARBA00022475"/>
    </source>
</evidence>
<evidence type="ECO:0000256" key="5">
    <source>
        <dbReference type="ARBA" id="ARBA00022692"/>
    </source>
</evidence>
<comment type="subcellular location">
    <subcellularLocation>
        <location evidence="1">Cell membrane</location>
        <topology evidence="1">Multi-pass membrane protein</topology>
    </subcellularLocation>
</comment>
<evidence type="ECO:0000256" key="3">
    <source>
        <dbReference type="ARBA" id="ARBA00022448"/>
    </source>
</evidence>
<dbReference type="EMBL" id="FMWO01000034">
    <property type="protein sequence ID" value="SCZ84837.1"/>
    <property type="molecule type" value="Genomic_DNA"/>
</dbReference>
<organism evidence="9 10">
    <name type="scientific">Nitrosomonas mobilis</name>
    <dbReference type="NCBI Taxonomy" id="51642"/>
    <lineage>
        <taxon>Bacteria</taxon>
        <taxon>Pseudomonadati</taxon>
        <taxon>Pseudomonadota</taxon>
        <taxon>Betaproteobacteria</taxon>
        <taxon>Nitrosomonadales</taxon>
        <taxon>Nitrosomonadaceae</taxon>
        <taxon>Nitrosomonas</taxon>
    </lineage>
</organism>
<dbReference type="AlphaFoldDB" id="A0A1G5SCW8"/>
<accession>A0A1G5SCW8</accession>
<feature type="transmembrane region" description="Helical" evidence="8">
    <location>
        <begin position="243"/>
        <end position="269"/>
    </location>
</feature>
<keyword evidence="3" id="KW-0813">Transport</keyword>
<name>A0A1G5SCW8_9PROT</name>
<feature type="transmembrane region" description="Helical" evidence="8">
    <location>
        <begin position="67"/>
        <end position="88"/>
    </location>
</feature>
<keyword evidence="5 8" id="KW-0812">Transmembrane</keyword>
<evidence type="ECO:0000256" key="1">
    <source>
        <dbReference type="ARBA" id="ARBA00004651"/>
    </source>
</evidence>
<dbReference type="OrthoDB" id="5792512at2"/>
<reference evidence="9 10" key="1">
    <citation type="submission" date="2016-10" db="EMBL/GenBank/DDBJ databases">
        <authorList>
            <person name="de Groot N.N."/>
        </authorList>
    </citation>
    <scope>NUCLEOTIDE SEQUENCE [LARGE SCALE GENOMIC DNA]</scope>
    <source>
        <strain evidence="9">1</strain>
    </source>
</reference>
<feature type="transmembrane region" description="Helical" evidence="8">
    <location>
        <begin position="281"/>
        <end position="300"/>
    </location>
</feature>
<evidence type="ECO:0000313" key="9">
    <source>
        <dbReference type="EMBL" id="SCZ84837.1"/>
    </source>
</evidence>
<evidence type="ECO:0000256" key="8">
    <source>
        <dbReference type="SAM" id="Phobius"/>
    </source>
</evidence>
<feature type="transmembrane region" description="Helical" evidence="8">
    <location>
        <begin position="155"/>
        <end position="175"/>
    </location>
</feature>
<keyword evidence="6 8" id="KW-1133">Transmembrane helix</keyword>
<protein>
    <submittedName>
        <fullName evidence="9">Putative permease PerM</fullName>
    </submittedName>
</protein>
<dbReference type="InterPro" id="IPR002549">
    <property type="entry name" value="AI-2E-like"/>
</dbReference>
<evidence type="ECO:0000256" key="6">
    <source>
        <dbReference type="ARBA" id="ARBA00022989"/>
    </source>
</evidence>
<comment type="similarity">
    <text evidence="2">Belongs to the autoinducer-2 exporter (AI-2E) (TC 2.A.86) family.</text>
</comment>
<keyword evidence="4" id="KW-1003">Cell membrane</keyword>
<dbReference type="Proteomes" id="UP000198729">
    <property type="component" value="Unassembled WGS sequence"/>
</dbReference>
<dbReference type="Pfam" id="PF01594">
    <property type="entry name" value="AI-2E_transport"/>
    <property type="match status" value="1"/>
</dbReference>
<feature type="transmembrane region" description="Helical" evidence="8">
    <location>
        <begin position="12"/>
        <end position="31"/>
    </location>
</feature>
<proteinExistence type="inferred from homology"/>
<keyword evidence="10" id="KW-1185">Reference proteome</keyword>
<dbReference type="PANTHER" id="PTHR21716">
    <property type="entry name" value="TRANSMEMBRANE PROTEIN"/>
    <property type="match status" value="1"/>
</dbReference>
<keyword evidence="7 8" id="KW-0472">Membrane</keyword>
<dbReference type="STRING" id="51642.NSMM_280007"/>
<sequence length="359" mass="40851">MELIKDWYRRYFSDPQIMTLALLLISGFVFILLSSEILAPLYIAIILAYLLEGLVRKIQHPGMPRLAAVIAVFTIFMLFLIITLFLLIPNLSRQTTLFLQELPKMITRGESMLIALPEYFPDMFSEAQVTEWLDRIKQEIMLAGQHLLTRTVSSLVSLITFIIYVILVPFLVFFMMKDKERIVDWVSHHLPRNRALASAIWIDVDRQIGNYIRGKFFEILIIWFVCYITFSLFGLNYATLLSFLVGLSVIIPYVGAVIVTIPIAIIAYFQWGIGSEWSYLMLTYLIIQALDANVLVPLLFSEVVGLHPVAIIIAVLFFGGIWGVGGVFFAIPLATLVQAILKAWPTRQKVAQIAENARN</sequence>
<evidence type="ECO:0000256" key="2">
    <source>
        <dbReference type="ARBA" id="ARBA00009773"/>
    </source>
</evidence>
<evidence type="ECO:0000256" key="7">
    <source>
        <dbReference type="ARBA" id="ARBA00023136"/>
    </source>
</evidence>
<feature type="transmembrane region" description="Helical" evidence="8">
    <location>
        <begin position="306"/>
        <end position="337"/>
    </location>
</feature>
<evidence type="ECO:0000313" key="10">
    <source>
        <dbReference type="Proteomes" id="UP000198729"/>
    </source>
</evidence>
<dbReference type="GO" id="GO:0055085">
    <property type="term" value="P:transmembrane transport"/>
    <property type="evidence" value="ECO:0007669"/>
    <property type="project" value="TreeGrafter"/>
</dbReference>
<dbReference type="RefSeq" id="WP_090284647.1">
    <property type="nucleotide sequence ID" value="NZ_FMWO01000034.1"/>
</dbReference>
<dbReference type="PANTHER" id="PTHR21716:SF53">
    <property type="entry name" value="PERMEASE PERM-RELATED"/>
    <property type="match status" value="1"/>
</dbReference>